<dbReference type="PhylomeDB" id="T1ILA3"/>
<evidence type="ECO:0000256" key="3">
    <source>
        <dbReference type="ARBA" id="ARBA00022989"/>
    </source>
</evidence>
<dbReference type="PIRSF" id="PIRSF006060">
    <property type="entry name" value="AA_transporter"/>
    <property type="match status" value="1"/>
</dbReference>
<feature type="transmembrane region" description="Helical" evidence="5">
    <location>
        <begin position="106"/>
        <end position="124"/>
    </location>
</feature>
<evidence type="ECO:0000313" key="7">
    <source>
        <dbReference type="EnsemblMetazoa" id="SMAR001724-PA"/>
    </source>
</evidence>
<dbReference type="GO" id="GO:0015189">
    <property type="term" value="F:L-lysine transmembrane transporter activity"/>
    <property type="evidence" value="ECO:0007669"/>
    <property type="project" value="TreeGrafter"/>
</dbReference>
<feature type="transmembrane region" description="Helical" evidence="5">
    <location>
        <begin position="550"/>
        <end position="569"/>
    </location>
</feature>
<evidence type="ECO:0000259" key="6">
    <source>
        <dbReference type="Pfam" id="PF13906"/>
    </source>
</evidence>
<feature type="transmembrane region" description="Helical" evidence="5">
    <location>
        <begin position="196"/>
        <end position="218"/>
    </location>
</feature>
<evidence type="ECO:0000256" key="5">
    <source>
        <dbReference type="SAM" id="Phobius"/>
    </source>
</evidence>
<feature type="transmembrane region" description="Helical" evidence="5">
    <location>
        <begin position="490"/>
        <end position="511"/>
    </location>
</feature>
<feature type="transmembrane region" description="Helical" evidence="5">
    <location>
        <begin position="170"/>
        <end position="190"/>
    </location>
</feature>
<dbReference type="EnsemblMetazoa" id="SMAR001724-RA">
    <property type="protein sequence ID" value="SMAR001724-PA"/>
    <property type="gene ID" value="SMAR001724"/>
</dbReference>
<evidence type="ECO:0000256" key="4">
    <source>
        <dbReference type="ARBA" id="ARBA00023136"/>
    </source>
</evidence>
<sequence>MGCRDFCRRLPSSSKLLYSKLSRKKHITEAEVGASALARCLNTLDLTALGIGSTLGLGIYVMAGQVAKQDAGPSVTLSFLVAAIASVFAGLCYAEFGARVPRAGSAYVYSYVTVGELIAFVIGWNLVLEYVIGTASVASGYSGYINYLTDYAINDTLTHYMPMKLSWLSPYPDFLAFTITVVLAILLSFGVEESSIFNNVCTLINLMIVVYVVIIGSMKSDVHNWSIKKSEIPEGVKGGEGGFFPFGVSGMMRGAATCFYGFVGFDIIATTGEEVKNPKKAIPFSIIVSLLFIFLAYFGISTVLTLMLPYYDQNEIAPIPYAFEKTHSSFAKWFVLVGALTGLSTSLLGAMFPLPRILYAMANDGLLFRFLAKIHPRFQTPFIATLLAGTFAGVMAMIFSLKELMDMMSIGTLMAYTLVAASVLMLRFRDLDESDSDPCLEKTVNGDSLDVDPIIPFNSITCRCIMRQYFNVDRLATTTAASFAVAKLNVVLFGVFSLCVGACIIFLEEFLVDESLWAILVLCMFIVFLLTVLISLCLQPQNHDSLSFKVPLVPLIPSLSIFINLFLMLKLSGPTWIRFLVWLIVGLLIYAFYGIKESNEAPVQFHFEEKSMINEVIAEELNFEN</sequence>
<dbReference type="AlphaFoldDB" id="T1ILA3"/>
<feature type="transmembrane region" description="Helical" evidence="5">
    <location>
        <begin position="517"/>
        <end position="538"/>
    </location>
</feature>
<dbReference type="GO" id="GO:0005886">
    <property type="term" value="C:plasma membrane"/>
    <property type="evidence" value="ECO:0007669"/>
    <property type="project" value="TreeGrafter"/>
</dbReference>
<dbReference type="FunFam" id="1.20.1740.10:FF:000010">
    <property type="entry name" value="probable cationic amino acid transporter"/>
    <property type="match status" value="1"/>
</dbReference>
<dbReference type="InterPro" id="IPR002293">
    <property type="entry name" value="AA/rel_permease1"/>
</dbReference>
<dbReference type="GO" id="GO:0097638">
    <property type="term" value="P:L-arginine import across plasma membrane"/>
    <property type="evidence" value="ECO:0007669"/>
    <property type="project" value="TreeGrafter"/>
</dbReference>
<keyword evidence="4 5" id="KW-0472">Membrane</keyword>
<reference evidence="7" key="2">
    <citation type="submission" date="2015-02" db="UniProtKB">
        <authorList>
            <consortium name="EnsemblMetazoa"/>
        </authorList>
    </citation>
    <scope>IDENTIFICATION</scope>
</reference>
<feature type="transmembrane region" description="Helical" evidence="5">
    <location>
        <begin position="407"/>
        <end position="426"/>
    </location>
</feature>
<dbReference type="STRING" id="126957.T1ILA3"/>
<dbReference type="GO" id="GO:0061459">
    <property type="term" value="F:L-arginine transmembrane transporter activity"/>
    <property type="evidence" value="ECO:0007669"/>
    <property type="project" value="TreeGrafter"/>
</dbReference>
<dbReference type="Pfam" id="PF13520">
    <property type="entry name" value="AA_permease_2"/>
    <property type="match status" value="1"/>
</dbReference>
<organism evidence="7 8">
    <name type="scientific">Strigamia maritima</name>
    <name type="common">European centipede</name>
    <name type="synonym">Geophilus maritimus</name>
    <dbReference type="NCBI Taxonomy" id="126957"/>
    <lineage>
        <taxon>Eukaryota</taxon>
        <taxon>Metazoa</taxon>
        <taxon>Ecdysozoa</taxon>
        <taxon>Arthropoda</taxon>
        <taxon>Myriapoda</taxon>
        <taxon>Chilopoda</taxon>
        <taxon>Pleurostigmophora</taxon>
        <taxon>Geophilomorpha</taxon>
        <taxon>Linotaeniidae</taxon>
        <taxon>Strigamia</taxon>
    </lineage>
</organism>
<dbReference type="Proteomes" id="UP000014500">
    <property type="component" value="Unassembled WGS sequence"/>
</dbReference>
<keyword evidence="8" id="KW-1185">Reference proteome</keyword>
<feature type="transmembrane region" description="Helical" evidence="5">
    <location>
        <begin position="75"/>
        <end position="94"/>
    </location>
</feature>
<keyword evidence="3 5" id="KW-1133">Transmembrane helix</keyword>
<name>T1ILA3_STRMM</name>
<reference evidence="8" key="1">
    <citation type="submission" date="2011-05" db="EMBL/GenBank/DDBJ databases">
        <authorList>
            <person name="Richards S.R."/>
            <person name="Qu J."/>
            <person name="Jiang H."/>
            <person name="Jhangiani S.N."/>
            <person name="Agravi P."/>
            <person name="Goodspeed R."/>
            <person name="Gross S."/>
            <person name="Mandapat C."/>
            <person name="Jackson L."/>
            <person name="Mathew T."/>
            <person name="Pu L."/>
            <person name="Thornton R."/>
            <person name="Saada N."/>
            <person name="Wilczek-Boney K.B."/>
            <person name="Lee S."/>
            <person name="Kovar C."/>
            <person name="Wu Y."/>
            <person name="Scherer S.E."/>
            <person name="Worley K.C."/>
            <person name="Muzny D.M."/>
            <person name="Gibbs R."/>
        </authorList>
    </citation>
    <scope>NUCLEOTIDE SEQUENCE</scope>
    <source>
        <strain evidence="8">Brora</strain>
    </source>
</reference>
<feature type="domain" description="Cationic amino acid transporter C-terminal" evidence="6">
    <location>
        <begin position="548"/>
        <end position="598"/>
    </location>
</feature>
<accession>T1ILA3</accession>
<dbReference type="PANTHER" id="PTHR43243">
    <property type="entry name" value="INNER MEMBRANE TRANSPORTER YGJI-RELATED"/>
    <property type="match status" value="1"/>
</dbReference>
<dbReference type="HOGENOM" id="CLU_007946_15_7_1"/>
<dbReference type="eggNOG" id="KOG1286">
    <property type="taxonomic scope" value="Eukaryota"/>
</dbReference>
<evidence type="ECO:0000313" key="8">
    <source>
        <dbReference type="Proteomes" id="UP000014500"/>
    </source>
</evidence>
<dbReference type="OMA" id="WNKLITV"/>
<feature type="transmembrane region" description="Helical" evidence="5">
    <location>
        <begin position="380"/>
        <end position="401"/>
    </location>
</feature>
<feature type="transmembrane region" description="Helical" evidence="5">
    <location>
        <begin position="331"/>
        <end position="359"/>
    </location>
</feature>
<feature type="transmembrane region" description="Helical" evidence="5">
    <location>
        <begin position="286"/>
        <end position="311"/>
    </location>
</feature>
<dbReference type="Pfam" id="PF13906">
    <property type="entry name" value="AA_permease_C"/>
    <property type="match status" value="1"/>
</dbReference>
<dbReference type="PANTHER" id="PTHR43243:SF105">
    <property type="entry name" value="CATIONIC AMINO ACID TRANSPORTER C-TERMINAL DOMAIN-CONTAINING PROTEIN"/>
    <property type="match status" value="1"/>
</dbReference>
<protein>
    <recommendedName>
        <fullName evidence="6">Cationic amino acid transporter C-terminal domain-containing protein</fullName>
    </recommendedName>
</protein>
<comment type="subcellular location">
    <subcellularLocation>
        <location evidence="1">Membrane</location>
        <topology evidence="1">Multi-pass membrane protein</topology>
    </subcellularLocation>
</comment>
<dbReference type="GO" id="GO:0000064">
    <property type="term" value="F:L-ornithine transmembrane transporter activity"/>
    <property type="evidence" value="ECO:0007669"/>
    <property type="project" value="TreeGrafter"/>
</dbReference>
<evidence type="ECO:0000256" key="1">
    <source>
        <dbReference type="ARBA" id="ARBA00004141"/>
    </source>
</evidence>
<feature type="transmembrane region" description="Helical" evidence="5">
    <location>
        <begin position="44"/>
        <end position="63"/>
    </location>
</feature>
<keyword evidence="2 5" id="KW-0812">Transmembrane</keyword>
<dbReference type="EMBL" id="JH430760">
    <property type="status" value="NOT_ANNOTATED_CDS"/>
    <property type="molecule type" value="Genomic_DNA"/>
</dbReference>
<proteinExistence type="predicted"/>
<dbReference type="Gene3D" id="1.20.1740.10">
    <property type="entry name" value="Amino acid/polyamine transporter I"/>
    <property type="match status" value="1"/>
</dbReference>
<evidence type="ECO:0000256" key="2">
    <source>
        <dbReference type="ARBA" id="ARBA00022692"/>
    </source>
</evidence>
<feature type="transmembrane region" description="Helical" evidence="5">
    <location>
        <begin position="575"/>
        <end position="595"/>
    </location>
</feature>
<dbReference type="InterPro" id="IPR029485">
    <property type="entry name" value="CAT_C"/>
</dbReference>